<accession>A0AAX3N6I4</accession>
<proteinExistence type="predicted"/>
<name>A0AAX3N6I4_9BACL</name>
<geneLocation type="plasmid" evidence="2 4">
    <name>unnamed2</name>
</geneLocation>
<sequence length="68" mass="8150">MSIIVNCPDCGRRMSWQPPPIREFWCEPCDYLMDWDDVKERGNYHEVALVEKDGQLYEVPLVKKDEEF</sequence>
<protein>
    <recommendedName>
        <fullName evidence="5">Protein YjdM N-terminal domain-containing protein</fullName>
    </recommendedName>
</protein>
<keyword evidence="1" id="KW-0614">Plasmid</keyword>
<dbReference type="RefSeq" id="WP_205054977.1">
    <property type="nucleotide sequence ID" value="NZ_CP118102.1"/>
</dbReference>
<geneLocation type="plasmid" evidence="1 3">
    <name>unnamed1</name>
</geneLocation>
<reference evidence="1 4" key="1">
    <citation type="submission" date="2023-02" db="EMBL/GenBank/DDBJ databases">
        <title>Pathogen: clinical or host-associated sample.</title>
        <authorList>
            <person name="Hergert J."/>
            <person name="Casey R."/>
            <person name="Wagner J."/>
            <person name="Young E.L."/>
            <person name="Oakeson K.F."/>
        </authorList>
    </citation>
    <scope>NUCLEOTIDE SEQUENCE</scope>
    <source>
        <strain evidence="2 4">2022CK-00829</strain>
        <strain evidence="1">2022CK-00830</strain>
        <plasmid evidence="1">unnamed1</plasmid>
        <plasmid evidence="2 4">unnamed2</plasmid>
    </source>
</reference>
<evidence type="ECO:0008006" key="5">
    <source>
        <dbReference type="Google" id="ProtNLM"/>
    </source>
</evidence>
<evidence type="ECO:0000313" key="2">
    <source>
        <dbReference type="EMBL" id="WDI05340.1"/>
    </source>
</evidence>
<gene>
    <name evidence="1" type="ORF">PUW23_25400</name>
    <name evidence="2" type="ORF">PUW25_26475</name>
</gene>
<evidence type="ECO:0000313" key="4">
    <source>
        <dbReference type="Proteomes" id="UP001221519"/>
    </source>
</evidence>
<keyword evidence="4" id="KW-1185">Reference proteome</keyword>
<dbReference type="EMBL" id="CP118110">
    <property type="protein sequence ID" value="WDI05340.1"/>
    <property type="molecule type" value="Genomic_DNA"/>
</dbReference>
<evidence type="ECO:0000313" key="3">
    <source>
        <dbReference type="Proteomes" id="UP001220962"/>
    </source>
</evidence>
<organism evidence="1 3">
    <name type="scientific">Paenibacillus urinalis</name>
    <dbReference type="NCBI Taxonomy" id="521520"/>
    <lineage>
        <taxon>Bacteria</taxon>
        <taxon>Bacillati</taxon>
        <taxon>Bacillota</taxon>
        <taxon>Bacilli</taxon>
        <taxon>Bacillales</taxon>
        <taxon>Paenibacillaceae</taxon>
        <taxon>Paenibacillus</taxon>
    </lineage>
</organism>
<dbReference type="Proteomes" id="UP001221519">
    <property type="component" value="Plasmid unnamed2"/>
</dbReference>
<evidence type="ECO:0000313" key="1">
    <source>
        <dbReference type="EMBL" id="WDH85376.1"/>
    </source>
</evidence>
<dbReference type="EMBL" id="CP118102">
    <property type="protein sequence ID" value="WDH85376.1"/>
    <property type="molecule type" value="Genomic_DNA"/>
</dbReference>
<dbReference type="Proteomes" id="UP001220962">
    <property type="component" value="Plasmid unnamed1"/>
</dbReference>
<dbReference type="AlphaFoldDB" id="A0AAX3N6I4"/>